<feature type="domain" description="Radical SAM core" evidence="6">
    <location>
        <begin position="44"/>
        <end position="269"/>
    </location>
</feature>
<dbReference type="SFLD" id="SFLDS00029">
    <property type="entry name" value="Radical_SAM"/>
    <property type="match status" value="1"/>
</dbReference>
<evidence type="ECO:0000313" key="7">
    <source>
        <dbReference type="EMBL" id="KIL36793.1"/>
    </source>
</evidence>
<dbReference type="NCBIfam" id="TIGR04478">
    <property type="entry name" value="rSAM_YfkAB"/>
    <property type="match status" value="1"/>
</dbReference>
<dbReference type="SFLD" id="SFLDG01097">
    <property type="entry name" value="Uncharacterised_Radical_SAM_Su"/>
    <property type="match status" value="1"/>
</dbReference>
<evidence type="ECO:0000256" key="4">
    <source>
        <dbReference type="ARBA" id="ARBA00023004"/>
    </source>
</evidence>
<evidence type="ECO:0000256" key="1">
    <source>
        <dbReference type="ARBA" id="ARBA00022485"/>
    </source>
</evidence>
<accession>A0ABR5A6Z6</accession>
<dbReference type="EMBL" id="JXAL01000005">
    <property type="protein sequence ID" value="KIL36793.1"/>
    <property type="molecule type" value="Genomic_DNA"/>
</dbReference>
<organism evidence="7 8">
    <name type="scientific">Cohnella kolymensis</name>
    <dbReference type="NCBI Taxonomy" id="1590652"/>
    <lineage>
        <taxon>Bacteria</taxon>
        <taxon>Bacillati</taxon>
        <taxon>Bacillota</taxon>
        <taxon>Bacilli</taxon>
        <taxon>Bacillales</taxon>
        <taxon>Paenibacillaceae</taxon>
        <taxon>Cohnella</taxon>
    </lineage>
</organism>
<keyword evidence="4" id="KW-0408">Iron</keyword>
<sequence>MTGVFDMQGFTIPASAAPFAPPAGWRALSPEYDPWDPIRSLQQYGRHELTSVELTVTHLCNMRCEHCAVGDSLTMTEAPHIPLDLLFRRLDEVEHLETISLTGGEPTLREETVRNILLPILKYARARGVRSQLNSNVTLDYERYERIAPFLDVMHISFNYTEAEDFHRVGFARSGNKIRYEAVEKLYERMMDNARKLSEGGLFVSAESMINFRTHGKIALIHRLIDEMGCKRHEVHPMYPSSFASDLPVISRDQMREAVTSLLNERNPDIWMLFGTLPFFACSENPEEHRLVKRLAAETNVTVRNDPDGRNRVNVNIFSGDVYVTDFAAIPSFGNVKDEKLDDVFARWREHPMQQAVNCHCPGAGCCGPNLLVSDMYYRDTDFRNRRALP</sequence>
<evidence type="ECO:0000256" key="3">
    <source>
        <dbReference type="ARBA" id="ARBA00022723"/>
    </source>
</evidence>
<dbReference type="SFLD" id="SFLDG01067">
    <property type="entry name" value="SPASM/twitch_domain_containing"/>
    <property type="match status" value="1"/>
</dbReference>
<keyword evidence="2" id="KW-0949">S-adenosyl-L-methionine</keyword>
<dbReference type="Gene3D" id="3.20.20.70">
    <property type="entry name" value="Aldolase class I"/>
    <property type="match status" value="1"/>
</dbReference>
<dbReference type="PANTHER" id="PTHR42836:SF2">
    <property type="entry name" value="PROTEIN YFKA-RELATED"/>
    <property type="match status" value="1"/>
</dbReference>
<keyword evidence="3" id="KW-0479">Metal-binding</keyword>
<dbReference type="SUPFAM" id="SSF102114">
    <property type="entry name" value="Radical SAM enzymes"/>
    <property type="match status" value="1"/>
</dbReference>
<evidence type="ECO:0000256" key="2">
    <source>
        <dbReference type="ARBA" id="ARBA00022691"/>
    </source>
</evidence>
<dbReference type="PANTHER" id="PTHR42836">
    <property type="entry name" value="7-CARBOXY-7-DEAZAGUANINE SYNTHASE"/>
    <property type="match status" value="1"/>
</dbReference>
<name>A0ABR5A6Z6_9BACL</name>
<dbReference type="InterPro" id="IPR014866">
    <property type="entry name" value="YfkB"/>
</dbReference>
<keyword evidence="1" id="KW-0004">4Fe-4S</keyword>
<evidence type="ECO:0000256" key="5">
    <source>
        <dbReference type="ARBA" id="ARBA00023014"/>
    </source>
</evidence>
<keyword evidence="5" id="KW-0411">Iron-sulfur</keyword>
<dbReference type="Proteomes" id="UP000054526">
    <property type="component" value="Unassembled WGS sequence"/>
</dbReference>
<evidence type="ECO:0000259" key="6">
    <source>
        <dbReference type="PROSITE" id="PS51918"/>
    </source>
</evidence>
<dbReference type="InterPro" id="IPR013785">
    <property type="entry name" value="Aldolase_TIM"/>
</dbReference>
<dbReference type="InterPro" id="IPR007197">
    <property type="entry name" value="rSAM"/>
</dbReference>
<gene>
    <name evidence="7" type="ORF">SD71_05875</name>
</gene>
<protein>
    <recommendedName>
        <fullName evidence="6">Radical SAM core domain-containing protein</fullName>
    </recommendedName>
</protein>
<reference evidence="7 8" key="1">
    <citation type="submission" date="2014-12" db="EMBL/GenBank/DDBJ databases">
        <title>Draft genome sequence of Cohnella kolymensis strain B-2846.</title>
        <authorList>
            <person name="Karlyshev A.V."/>
            <person name="Kudryashova E.B."/>
        </authorList>
    </citation>
    <scope>NUCLEOTIDE SEQUENCE [LARGE SCALE GENOMIC DNA]</scope>
    <source>
        <strain evidence="7 8">VKM B-2846</strain>
    </source>
</reference>
<dbReference type="Pfam" id="PF04055">
    <property type="entry name" value="Radical_SAM"/>
    <property type="match status" value="1"/>
</dbReference>
<evidence type="ECO:0000313" key="8">
    <source>
        <dbReference type="Proteomes" id="UP000054526"/>
    </source>
</evidence>
<dbReference type="Pfam" id="PF08756">
    <property type="entry name" value="YfkB"/>
    <property type="match status" value="1"/>
</dbReference>
<dbReference type="CDD" id="cd01335">
    <property type="entry name" value="Radical_SAM"/>
    <property type="match status" value="1"/>
</dbReference>
<dbReference type="InterPro" id="IPR058240">
    <property type="entry name" value="rSAM_sf"/>
</dbReference>
<comment type="caution">
    <text evidence="7">The sequence shown here is derived from an EMBL/GenBank/DDBJ whole genome shotgun (WGS) entry which is preliminary data.</text>
</comment>
<dbReference type="PROSITE" id="PS51918">
    <property type="entry name" value="RADICAL_SAM"/>
    <property type="match status" value="1"/>
</dbReference>
<proteinExistence type="predicted"/>
<dbReference type="InterPro" id="IPR031004">
    <property type="entry name" value="rSAM_YfkAB"/>
</dbReference>
<keyword evidence="8" id="KW-1185">Reference proteome</keyword>